<evidence type="ECO:0000313" key="3">
    <source>
        <dbReference type="Proteomes" id="UP001310594"/>
    </source>
</evidence>
<feature type="compositionally biased region" description="Low complexity" evidence="1">
    <location>
        <begin position="225"/>
        <end position="262"/>
    </location>
</feature>
<dbReference type="EMBL" id="JAVRQU010000028">
    <property type="protein sequence ID" value="KAK5689817.1"/>
    <property type="molecule type" value="Genomic_DNA"/>
</dbReference>
<sequence>MLWSASCLARVDSGLTTIYVPTDSATSEPTNTAAIMFFLELDWQWVVDATVNLLYWPVTPAADLEARLCGPSGSPMTLEPMTPGKPSTYVTLNATLTSPTVYVQATPSWGTSFSMDYANLNGPVPASACTCQPKCFTSSATFITTTDSYNLLTTITSYILQDNGQCSTIWDDYAPAIKLPPWGSQGATSAYTPLVYYDPPYALTSTSSAAGVTTPVNTRAEATYQPPTTTAQPASSAKQPMAVATTDSAAEAADSTTPASSAGWSDSIMAVPQPETQGEISPPSWQPTSVTAEPVNSNDRDSGAAQDSSTQVFIPSTVHSQSTAESVVVSTFSSRGIGDIIAGILGMSRSLSLSDSSVASDSFGEMPLPTLTTSELAIEAATYAANPNGEPSTVSEDFGTSDQGTAGISPSLFGTTGVKLTGDLLHSSTSNLGLTGPPSSREGR</sequence>
<reference evidence="2" key="1">
    <citation type="submission" date="2023-08" db="EMBL/GenBank/DDBJ databases">
        <title>Black Yeasts Isolated from many extreme environments.</title>
        <authorList>
            <person name="Coleine C."/>
            <person name="Stajich J.E."/>
            <person name="Selbmann L."/>
        </authorList>
    </citation>
    <scope>NUCLEOTIDE SEQUENCE</scope>
    <source>
        <strain evidence="2">CCFEE 5810</strain>
    </source>
</reference>
<organism evidence="2 3">
    <name type="scientific">Elasticomyces elasticus</name>
    <dbReference type="NCBI Taxonomy" id="574655"/>
    <lineage>
        <taxon>Eukaryota</taxon>
        <taxon>Fungi</taxon>
        <taxon>Dikarya</taxon>
        <taxon>Ascomycota</taxon>
        <taxon>Pezizomycotina</taxon>
        <taxon>Dothideomycetes</taxon>
        <taxon>Dothideomycetidae</taxon>
        <taxon>Mycosphaerellales</taxon>
        <taxon>Teratosphaeriaceae</taxon>
        <taxon>Elasticomyces</taxon>
    </lineage>
</organism>
<gene>
    <name evidence="2" type="ORF">LTR97_012576</name>
</gene>
<evidence type="ECO:0000313" key="2">
    <source>
        <dbReference type="EMBL" id="KAK5689817.1"/>
    </source>
</evidence>
<feature type="region of interest" description="Disordered" evidence="1">
    <location>
        <begin position="424"/>
        <end position="444"/>
    </location>
</feature>
<feature type="compositionally biased region" description="Polar residues" evidence="1">
    <location>
        <begin position="286"/>
        <end position="297"/>
    </location>
</feature>
<comment type="caution">
    <text evidence="2">The sequence shown here is derived from an EMBL/GenBank/DDBJ whole genome shotgun (WGS) entry which is preliminary data.</text>
</comment>
<dbReference type="AlphaFoldDB" id="A0AAN7VQK2"/>
<proteinExistence type="predicted"/>
<dbReference type="Proteomes" id="UP001310594">
    <property type="component" value="Unassembled WGS sequence"/>
</dbReference>
<feature type="region of interest" description="Disordered" evidence="1">
    <location>
        <begin position="217"/>
        <end position="309"/>
    </location>
</feature>
<accession>A0AAN7VQK2</accession>
<protein>
    <submittedName>
        <fullName evidence="2">Uncharacterized protein</fullName>
    </submittedName>
</protein>
<feature type="region of interest" description="Disordered" evidence="1">
    <location>
        <begin position="387"/>
        <end position="412"/>
    </location>
</feature>
<evidence type="ECO:0000256" key="1">
    <source>
        <dbReference type="SAM" id="MobiDB-lite"/>
    </source>
</evidence>
<feature type="compositionally biased region" description="Polar residues" evidence="1">
    <location>
        <begin position="389"/>
        <end position="412"/>
    </location>
</feature>
<name>A0AAN7VQK2_9PEZI</name>